<sequence>MAIELHALLASGKLWSFGKRLDDFFDEAVILPGWAWALSGAQAPRDFVIMLDEV</sequence>
<protein>
    <submittedName>
        <fullName evidence="1">Uncharacterized protein</fullName>
    </submittedName>
</protein>
<name>A0ABQ5R211_9ACTN</name>
<proteinExistence type="predicted"/>
<evidence type="ECO:0000313" key="2">
    <source>
        <dbReference type="Proteomes" id="UP001144280"/>
    </source>
</evidence>
<keyword evidence="2" id="KW-1185">Reference proteome</keyword>
<dbReference type="RefSeq" id="WP_281901056.1">
    <property type="nucleotide sequence ID" value="NZ_BSDI01000033.1"/>
</dbReference>
<dbReference type="EMBL" id="BSDI01000033">
    <property type="protein sequence ID" value="GLI00608.1"/>
    <property type="molecule type" value="Genomic_DNA"/>
</dbReference>
<organism evidence="1 2">
    <name type="scientific">Phytohabitans aurantiacus</name>
    <dbReference type="NCBI Taxonomy" id="3016789"/>
    <lineage>
        <taxon>Bacteria</taxon>
        <taxon>Bacillati</taxon>
        <taxon>Actinomycetota</taxon>
        <taxon>Actinomycetes</taxon>
        <taxon>Micromonosporales</taxon>
        <taxon>Micromonosporaceae</taxon>
    </lineage>
</organism>
<comment type="caution">
    <text evidence="1">The sequence shown here is derived from an EMBL/GenBank/DDBJ whole genome shotgun (WGS) entry which is preliminary data.</text>
</comment>
<reference evidence="1" key="1">
    <citation type="submission" date="2022-12" db="EMBL/GenBank/DDBJ databases">
        <title>New Phytohabitans aurantiacus sp. RD004123 nov., an actinomycete isolated from soil.</title>
        <authorList>
            <person name="Triningsih D.W."/>
            <person name="Harunari E."/>
            <person name="Igarashi Y."/>
        </authorList>
    </citation>
    <scope>NUCLEOTIDE SEQUENCE</scope>
    <source>
        <strain evidence="1">RD004123</strain>
    </source>
</reference>
<gene>
    <name evidence="1" type="ORF">Pa4123_58840</name>
</gene>
<accession>A0ABQ5R211</accession>
<evidence type="ECO:0000313" key="1">
    <source>
        <dbReference type="EMBL" id="GLI00608.1"/>
    </source>
</evidence>
<dbReference type="Proteomes" id="UP001144280">
    <property type="component" value="Unassembled WGS sequence"/>
</dbReference>